<dbReference type="AlphaFoldDB" id="G7VI11"/>
<name>G7VI11_9CREN</name>
<dbReference type="STRING" id="1104324.P186_1970"/>
<reference evidence="1 2" key="1">
    <citation type="journal article" date="2012" name="J. Bacteriol.">
        <title>Complete genome sequence of strain 1860, a crenarchaeon of the genus pyrobaculum able to grow with various electron acceptors.</title>
        <authorList>
            <person name="Mardanov A.V."/>
            <person name="Gumerov V.M."/>
            <person name="Slobodkina G.B."/>
            <person name="Beletsky A.V."/>
            <person name="Bonch-Osmolovskaya E.A."/>
            <person name="Ravin N.V."/>
            <person name="Skryabin K.G."/>
        </authorList>
    </citation>
    <scope>NUCLEOTIDE SEQUENCE [LARGE SCALE GENOMIC DNA]</scope>
    <source>
        <strain evidence="1 2">1860</strain>
    </source>
</reference>
<dbReference type="Pfam" id="PF13692">
    <property type="entry name" value="Glyco_trans_1_4"/>
    <property type="match status" value="1"/>
</dbReference>
<dbReference type="GO" id="GO:0016740">
    <property type="term" value="F:transferase activity"/>
    <property type="evidence" value="ECO:0007669"/>
    <property type="project" value="UniProtKB-KW"/>
</dbReference>
<gene>
    <name evidence="1" type="ORF">P186_1970</name>
</gene>
<dbReference type="Proteomes" id="UP000005867">
    <property type="component" value="Chromosome"/>
</dbReference>
<dbReference type="GeneID" id="11596462"/>
<evidence type="ECO:0000313" key="1">
    <source>
        <dbReference type="EMBL" id="AET33371.1"/>
    </source>
</evidence>
<dbReference type="Gene3D" id="3.40.50.2000">
    <property type="entry name" value="Glycogen Phosphorylase B"/>
    <property type="match status" value="2"/>
</dbReference>
<accession>G7VI11</accession>
<dbReference type="RefSeq" id="WP_014289196.1">
    <property type="nucleotide sequence ID" value="NC_016645.1"/>
</dbReference>
<dbReference type="EMBL" id="CP003098">
    <property type="protein sequence ID" value="AET33371.1"/>
    <property type="molecule type" value="Genomic_DNA"/>
</dbReference>
<proteinExistence type="predicted"/>
<dbReference type="PANTHER" id="PTHR12526:SF622">
    <property type="entry name" value="GLYCOSYLTRANSFERASE (GROUP I)"/>
    <property type="match status" value="1"/>
</dbReference>
<dbReference type="KEGG" id="pyr:P186_1970"/>
<dbReference type="SUPFAM" id="SSF53756">
    <property type="entry name" value="UDP-Glycosyltransferase/glycogen phosphorylase"/>
    <property type="match status" value="1"/>
</dbReference>
<dbReference type="PANTHER" id="PTHR12526">
    <property type="entry name" value="GLYCOSYLTRANSFERASE"/>
    <property type="match status" value="1"/>
</dbReference>
<keyword evidence="2" id="KW-1185">Reference proteome</keyword>
<evidence type="ECO:0000313" key="2">
    <source>
        <dbReference type="Proteomes" id="UP000005867"/>
    </source>
</evidence>
<dbReference type="BioCyc" id="PSP1104324:GJSN-1927-MONOMER"/>
<dbReference type="OrthoDB" id="132546at2157"/>
<sequence>MKWIYFTIFDPRFYPRPIFFKRCCGMLVYYLRTFPGYVRSPGKVPNAPARGTGRSARKSTSRDPLGVFYKCPRQDRSRLLDSVFYEALYVPCLKKVGGEGIVVMNAYGVHAAKLLGKKVVVDLMDLWSCEDSALHLNAVDFKSLKKADLVLAWSRAIHSLLRRMGISSVYLPFGVDLKTFDPMSVPPSLFLNRYPDVGGTVRLVYSGGLWYVGGKEVLGVGKLLKAFKKVEEKRRDVALLIQAPREVMEMAREMGLRNVVHVERTPLSNDPLRLSFLRSADILVLTGSRYSAVYLAERTTMYQYMATGNAILAEATLGVRGVLTHGETGYLVELDNPGKMAEAILVLAADEGLRRYIGRNARSLLERHYTWEKLIEKARSILA</sequence>
<organism evidence="1 2">
    <name type="scientific">Pyrobaculum ferrireducens</name>
    <dbReference type="NCBI Taxonomy" id="1104324"/>
    <lineage>
        <taxon>Archaea</taxon>
        <taxon>Thermoproteota</taxon>
        <taxon>Thermoprotei</taxon>
        <taxon>Thermoproteales</taxon>
        <taxon>Thermoproteaceae</taxon>
        <taxon>Pyrobaculum</taxon>
    </lineage>
</organism>
<keyword evidence="1" id="KW-0808">Transferase</keyword>
<dbReference type="HOGENOM" id="CLU_720835_0_0_2"/>
<dbReference type="eggNOG" id="arCOG01410">
    <property type="taxonomic scope" value="Archaea"/>
</dbReference>
<protein>
    <submittedName>
        <fullName evidence="1">Glycosyltransferase (Type 1)</fullName>
    </submittedName>
</protein>